<feature type="non-terminal residue" evidence="28">
    <location>
        <position position="801"/>
    </location>
</feature>
<feature type="compositionally biased region" description="Polar residues" evidence="26">
    <location>
        <begin position="304"/>
        <end position="313"/>
    </location>
</feature>
<comment type="catalytic activity">
    <reaction evidence="20">
        <text>L-threonyl-[protein] + ATP = O-phospho-L-threonyl-[protein] + ADP + H(+)</text>
        <dbReference type="Rhea" id="RHEA:46608"/>
        <dbReference type="Rhea" id="RHEA-COMP:11060"/>
        <dbReference type="Rhea" id="RHEA-COMP:11605"/>
        <dbReference type="ChEBI" id="CHEBI:15378"/>
        <dbReference type="ChEBI" id="CHEBI:30013"/>
        <dbReference type="ChEBI" id="CHEBI:30616"/>
        <dbReference type="ChEBI" id="CHEBI:61977"/>
        <dbReference type="ChEBI" id="CHEBI:456216"/>
        <dbReference type="EC" id="2.7.11.1"/>
    </reaction>
</comment>
<evidence type="ECO:0000256" key="17">
    <source>
        <dbReference type="ARBA" id="ARBA00022842"/>
    </source>
</evidence>
<evidence type="ECO:0000256" key="9">
    <source>
        <dbReference type="ARBA" id="ARBA00022553"/>
    </source>
</evidence>
<dbReference type="FunFam" id="3.30.200.20:FF:000247">
    <property type="entry name" value="serine/threonine-protein kinase Nek4 isoform X1"/>
    <property type="match status" value="1"/>
</dbReference>
<evidence type="ECO:0000256" key="12">
    <source>
        <dbReference type="ARBA" id="ARBA00022723"/>
    </source>
</evidence>
<proteinExistence type="inferred from homology"/>
<evidence type="ECO:0000256" key="10">
    <source>
        <dbReference type="ARBA" id="ARBA00022618"/>
    </source>
</evidence>
<evidence type="ECO:0000256" key="14">
    <source>
        <dbReference type="ARBA" id="ARBA00022776"/>
    </source>
</evidence>
<keyword evidence="18" id="KW-0966">Cell projection</keyword>
<evidence type="ECO:0000256" key="16">
    <source>
        <dbReference type="ARBA" id="ARBA00022840"/>
    </source>
</evidence>
<name>A0A7K8IKD1_9PASS</name>
<evidence type="ECO:0000256" key="15">
    <source>
        <dbReference type="ARBA" id="ARBA00022777"/>
    </source>
</evidence>
<accession>A0A7K8IKD1</accession>
<comment type="cofactor">
    <cofactor evidence="1">
        <name>Mn(2+)</name>
        <dbReference type="ChEBI" id="CHEBI:29035"/>
    </cofactor>
</comment>
<keyword evidence="17" id="KW-0460">Magnesium</keyword>
<feature type="compositionally biased region" description="Polar residues" evidence="26">
    <location>
        <begin position="502"/>
        <end position="512"/>
    </location>
</feature>
<dbReference type="PROSITE" id="PS50011">
    <property type="entry name" value="PROTEIN_KINASE_DOM"/>
    <property type="match status" value="1"/>
</dbReference>
<evidence type="ECO:0000256" key="5">
    <source>
        <dbReference type="ARBA" id="ARBA00012513"/>
    </source>
</evidence>
<reference evidence="28 29" key="1">
    <citation type="submission" date="2019-09" db="EMBL/GenBank/DDBJ databases">
        <title>Bird 10,000 Genomes (B10K) Project - Family phase.</title>
        <authorList>
            <person name="Zhang G."/>
        </authorList>
    </citation>
    <scope>NUCLEOTIDE SEQUENCE [LARGE SCALE GENOMIC DNA]</scope>
    <source>
        <strain evidence="28">B10K-CU-031-19</strain>
        <tissue evidence="28">Muscle</tissue>
    </source>
</reference>
<sequence>MPLAAYCFLRAVGKGSYGEVSLARHRQDRKQYVIKKLNLRSASRRERRAAEQEAQLLSQLRHPNIVTYRESWQGDDGHLYIVMGFCEGGDLYHKLKEQKGKLLPENQVVEWFVQIAMALQYLHEKHILHRDLKTQNIFLTRTNIIKVGDLGIARVLENQYDMASTLIGTPYYMSPELFSNKPYNYKSDVWALGCCVYEMATLKHAFNAKDMNSLAYRIIEGKLPPMPKDYSPQLVEIIQTMLSKKPEERPNVKSILRQPYIKQQISLFLEATKAKAARNQKKTVNSKPKDPCSVVSAKNESHSRNVTHQNHSSEQARKYKVDEGDCISKCKATKFCPSEKPAVELERKPSKNDLNSLGDSIATVSGVNIDISLPERMKHGSEKCGSECIPENNKAKHLHVPGHSKITSNNPPVKEDRQQQRAKQVFKAESVESKPSSVDSVEDDDNTLKLLEPVSKDQKQPDLSLDSTDKLLAPFVPVVIQDDVSHGASGDAPGKMTFYLQPHSSVSEPSLSQQQQQQKRELAEGCSEKFRAVSPRPLPVPSDVTPTTAQRGAEHPEPADSAKPSQAAIPKERPLSARERRRLKQSREMLPSVVSARQSLNGAVVEVKSLVENCVKVPQSSSDPSISQRKKEACCLSDDELSSSTSSTDKSDSDSKERKSNMNEMNDLVQLMTWTLKMDSKENSECCVTSTPAPEFKLHRKYRDTLILHGKSPDESEELKMEEVPSDMLSVPYKIRRMVEILRSDVVQGLGVKLLEKVYRIMEEDDEAKRELQLREHMGDKYVSYSAKARHLKFLEENVKL</sequence>
<organism evidence="28 29">
    <name type="scientific">Chaetorhynchus papuensis</name>
    <name type="common">pygmy drongo</name>
    <dbReference type="NCBI Taxonomy" id="254446"/>
    <lineage>
        <taxon>Eukaryota</taxon>
        <taxon>Metazoa</taxon>
        <taxon>Chordata</taxon>
        <taxon>Craniata</taxon>
        <taxon>Vertebrata</taxon>
        <taxon>Euteleostomi</taxon>
        <taxon>Archelosauria</taxon>
        <taxon>Archosauria</taxon>
        <taxon>Dinosauria</taxon>
        <taxon>Saurischia</taxon>
        <taxon>Theropoda</taxon>
        <taxon>Coelurosauria</taxon>
        <taxon>Aves</taxon>
        <taxon>Neognathae</taxon>
        <taxon>Neoaves</taxon>
        <taxon>Telluraves</taxon>
        <taxon>Australaves</taxon>
        <taxon>Passeriformes</taxon>
        <taxon>Rhipiduridae</taxon>
        <taxon>Chaetorhynchus</taxon>
    </lineage>
</organism>
<dbReference type="PANTHER" id="PTHR44899">
    <property type="entry name" value="CAMK FAMILY PROTEIN KINASE"/>
    <property type="match status" value="1"/>
</dbReference>
<feature type="region of interest" description="Disordered" evidence="26">
    <location>
        <begin position="279"/>
        <end position="316"/>
    </location>
</feature>
<feature type="domain" description="Protein kinase" evidence="27">
    <location>
        <begin position="6"/>
        <end position="261"/>
    </location>
</feature>
<evidence type="ECO:0000313" key="29">
    <source>
        <dbReference type="Proteomes" id="UP000541605"/>
    </source>
</evidence>
<evidence type="ECO:0000259" key="27">
    <source>
        <dbReference type="PROSITE" id="PS50011"/>
    </source>
</evidence>
<evidence type="ECO:0000256" key="26">
    <source>
        <dbReference type="SAM" id="MobiDB-lite"/>
    </source>
</evidence>
<keyword evidence="15 28" id="KW-0418">Kinase</keyword>
<protein>
    <recommendedName>
        <fullName evidence="22">Serine/threonine-protein kinase Nek4</fullName>
        <ecNumber evidence="5">2.7.11.1</ecNumber>
    </recommendedName>
    <alternativeName>
        <fullName evidence="24">Never in mitosis A-related kinase 4</fullName>
    </alternativeName>
    <alternativeName>
        <fullName evidence="23">Serine/threonine-protein kinase 2</fullName>
    </alternativeName>
</protein>
<dbReference type="InterPro" id="IPR000719">
    <property type="entry name" value="Prot_kinase_dom"/>
</dbReference>
<keyword evidence="11" id="KW-0808">Transferase</keyword>
<feature type="region of interest" description="Disordered" evidence="26">
    <location>
        <begin position="486"/>
        <end position="590"/>
    </location>
</feature>
<evidence type="ECO:0000256" key="2">
    <source>
        <dbReference type="ARBA" id="ARBA00004138"/>
    </source>
</evidence>
<keyword evidence="14" id="KW-0498">Mitosis</keyword>
<feature type="binding site" evidence="25">
    <location>
        <position position="36"/>
    </location>
    <ligand>
        <name>ATP</name>
        <dbReference type="ChEBI" id="CHEBI:30616"/>
    </ligand>
</feature>
<keyword evidence="19" id="KW-0131">Cell cycle</keyword>
<comment type="caution">
    <text evidence="28">The sequence shown here is derived from an EMBL/GenBank/DDBJ whole genome shotgun (WGS) entry which is preliminary data.</text>
</comment>
<comment type="subcellular location">
    <subcellularLocation>
        <location evidence="2">Cell projection</location>
        <location evidence="2">Cilium</location>
    </subcellularLocation>
    <subcellularLocation>
        <location evidence="3">Cytoplasm</location>
    </subcellularLocation>
</comment>
<evidence type="ECO:0000256" key="18">
    <source>
        <dbReference type="ARBA" id="ARBA00023273"/>
    </source>
</evidence>
<keyword evidence="29" id="KW-1185">Reference proteome</keyword>
<dbReference type="Gene3D" id="3.30.200.20">
    <property type="entry name" value="Phosphorylase Kinase, domain 1"/>
    <property type="match status" value="1"/>
</dbReference>
<dbReference type="EMBL" id="VWYX01000112">
    <property type="protein sequence ID" value="NXD91244.1"/>
    <property type="molecule type" value="Genomic_DNA"/>
</dbReference>
<evidence type="ECO:0000256" key="24">
    <source>
        <dbReference type="ARBA" id="ARBA00082679"/>
    </source>
</evidence>
<evidence type="ECO:0000256" key="6">
    <source>
        <dbReference type="ARBA" id="ARBA00022481"/>
    </source>
</evidence>
<dbReference type="InterPro" id="IPR008271">
    <property type="entry name" value="Ser/Thr_kinase_AS"/>
</dbReference>
<dbReference type="CDD" id="cd08223">
    <property type="entry name" value="STKc_Nek4"/>
    <property type="match status" value="1"/>
</dbReference>
<evidence type="ECO:0000256" key="3">
    <source>
        <dbReference type="ARBA" id="ARBA00004496"/>
    </source>
</evidence>
<evidence type="ECO:0000256" key="1">
    <source>
        <dbReference type="ARBA" id="ARBA00001936"/>
    </source>
</evidence>
<evidence type="ECO:0000256" key="21">
    <source>
        <dbReference type="ARBA" id="ARBA00048679"/>
    </source>
</evidence>
<feature type="non-terminal residue" evidence="28">
    <location>
        <position position="1"/>
    </location>
</feature>
<feature type="region of interest" description="Disordered" evidence="26">
    <location>
        <begin position="399"/>
        <end position="421"/>
    </location>
</feature>
<feature type="compositionally biased region" description="Basic and acidic residues" evidence="26">
    <location>
        <begin position="518"/>
        <end position="531"/>
    </location>
</feature>
<dbReference type="AlphaFoldDB" id="A0A7K8IKD1"/>
<evidence type="ECO:0000256" key="23">
    <source>
        <dbReference type="ARBA" id="ARBA00080102"/>
    </source>
</evidence>
<evidence type="ECO:0000256" key="22">
    <source>
        <dbReference type="ARBA" id="ARBA00067731"/>
    </source>
</evidence>
<dbReference type="GO" id="GO:0005929">
    <property type="term" value="C:cilium"/>
    <property type="evidence" value="ECO:0007669"/>
    <property type="project" value="UniProtKB-SubCell"/>
</dbReference>
<dbReference type="InterPro" id="IPR017441">
    <property type="entry name" value="Protein_kinase_ATP_BS"/>
</dbReference>
<feature type="compositionally biased region" description="Basic and acidic residues" evidence="26">
    <location>
        <begin position="649"/>
        <end position="661"/>
    </location>
</feature>
<dbReference type="SMART" id="SM00220">
    <property type="entry name" value="S_TKc"/>
    <property type="match status" value="1"/>
</dbReference>
<evidence type="ECO:0000313" key="28">
    <source>
        <dbReference type="EMBL" id="NXD91244.1"/>
    </source>
</evidence>
<dbReference type="SUPFAM" id="SSF56112">
    <property type="entry name" value="Protein kinase-like (PK-like)"/>
    <property type="match status" value="1"/>
</dbReference>
<dbReference type="Gene3D" id="1.10.510.10">
    <property type="entry name" value="Transferase(Phosphotransferase) domain 1"/>
    <property type="match status" value="1"/>
</dbReference>
<comment type="catalytic activity">
    <reaction evidence="21">
        <text>L-seryl-[protein] + ATP = O-phospho-L-seryl-[protein] + ADP + H(+)</text>
        <dbReference type="Rhea" id="RHEA:17989"/>
        <dbReference type="Rhea" id="RHEA-COMP:9863"/>
        <dbReference type="Rhea" id="RHEA-COMP:11604"/>
        <dbReference type="ChEBI" id="CHEBI:15378"/>
        <dbReference type="ChEBI" id="CHEBI:29999"/>
        <dbReference type="ChEBI" id="CHEBI:30616"/>
        <dbReference type="ChEBI" id="CHEBI:83421"/>
        <dbReference type="ChEBI" id="CHEBI:456216"/>
        <dbReference type="EC" id="2.7.11.1"/>
    </reaction>
</comment>
<evidence type="ECO:0000256" key="13">
    <source>
        <dbReference type="ARBA" id="ARBA00022741"/>
    </source>
</evidence>
<comment type="similarity">
    <text evidence="4">Belongs to the protein kinase superfamily. NEK Ser/Thr protein kinase family. NIMA subfamily.</text>
</comment>
<evidence type="ECO:0000256" key="4">
    <source>
        <dbReference type="ARBA" id="ARBA00010886"/>
    </source>
</evidence>
<dbReference type="GO" id="GO:0051301">
    <property type="term" value="P:cell division"/>
    <property type="evidence" value="ECO:0007669"/>
    <property type="project" value="UniProtKB-KW"/>
</dbReference>
<evidence type="ECO:0000256" key="25">
    <source>
        <dbReference type="PROSITE-ProRule" id="PRU10141"/>
    </source>
</evidence>
<evidence type="ECO:0000256" key="8">
    <source>
        <dbReference type="ARBA" id="ARBA00022527"/>
    </source>
</evidence>
<gene>
    <name evidence="28" type="primary">Nek4</name>
    <name evidence="28" type="ORF">CHAPAP_R13599</name>
</gene>
<evidence type="ECO:0000256" key="11">
    <source>
        <dbReference type="ARBA" id="ARBA00022679"/>
    </source>
</evidence>
<dbReference type="GO" id="GO:0046872">
    <property type="term" value="F:metal ion binding"/>
    <property type="evidence" value="ECO:0007669"/>
    <property type="project" value="UniProtKB-KW"/>
</dbReference>
<keyword evidence="10" id="KW-0132">Cell division</keyword>
<dbReference type="FunFam" id="1.10.510.10:FF:000219">
    <property type="entry name" value="Putative serine/threonine-protein kinase Nek4"/>
    <property type="match status" value="1"/>
</dbReference>
<dbReference type="EC" id="2.7.11.1" evidence="5"/>
<evidence type="ECO:0000256" key="19">
    <source>
        <dbReference type="ARBA" id="ARBA00023306"/>
    </source>
</evidence>
<feature type="region of interest" description="Disordered" evidence="26">
    <location>
        <begin position="636"/>
        <end position="665"/>
    </location>
</feature>
<dbReference type="InterPro" id="IPR011009">
    <property type="entry name" value="Kinase-like_dom_sf"/>
</dbReference>
<dbReference type="PROSITE" id="PS00107">
    <property type="entry name" value="PROTEIN_KINASE_ATP"/>
    <property type="match status" value="1"/>
</dbReference>
<evidence type="ECO:0000256" key="20">
    <source>
        <dbReference type="ARBA" id="ARBA00047899"/>
    </source>
</evidence>
<dbReference type="Proteomes" id="UP000541605">
    <property type="component" value="Unassembled WGS sequence"/>
</dbReference>
<keyword evidence="7" id="KW-0963">Cytoplasm</keyword>
<dbReference type="PANTHER" id="PTHR44899:SF7">
    <property type="entry name" value="NIMA-RELATED KINASE"/>
    <property type="match status" value="1"/>
</dbReference>
<keyword evidence="16 25" id="KW-0067">ATP-binding</keyword>
<keyword evidence="12" id="KW-0479">Metal-binding</keyword>
<dbReference type="PROSITE" id="PS00108">
    <property type="entry name" value="PROTEIN_KINASE_ST"/>
    <property type="match status" value="1"/>
</dbReference>
<keyword evidence="9" id="KW-0597">Phosphoprotein</keyword>
<dbReference type="InterPro" id="IPR051131">
    <property type="entry name" value="NEK_Ser/Thr_kinase_NIMA"/>
</dbReference>
<keyword evidence="8" id="KW-0723">Serine/threonine-protein kinase</keyword>
<dbReference type="GO" id="GO:0005524">
    <property type="term" value="F:ATP binding"/>
    <property type="evidence" value="ECO:0007669"/>
    <property type="project" value="UniProtKB-UniRule"/>
</dbReference>
<dbReference type="Pfam" id="PF00069">
    <property type="entry name" value="Pkinase"/>
    <property type="match status" value="1"/>
</dbReference>
<keyword evidence="13 25" id="KW-0547">Nucleotide-binding</keyword>
<keyword evidence="6" id="KW-0488">Methylation</keyword>
<evidence type="ECO:0000256" key="7">
    <source>
        <dbReference type="ARBA" id="ARBA00022490"/>
    </source>
</evidence>
<dbReference type="GO" id="GO:0004674">
    <property type="term" value="F:protein serine/threonine kinase activity"/>
    <property type="evidence" value="ECO:0007669"/>
    <property type="project" value="UniProtKB-KW"/>
</dbReference>
<dbReference type="GO" id="GO:0005737">
    <property type="term" value="C:cytoplasm"/>
    <property type="evidence" value="ECO:0007669"/>
    <property type="project" value="UniProtKB-SubCell"/>
</dbReference>